<evidence type="ECO:0000313" key="2">
    <source>
        <dbReference type="Proteomes" id="UP001443914"/>
    </source>
</evidence>
<accession>A0AAW1NA19</accession>
<proteinExistence type="predicted"/>
<reference evidence="1" key="1">
    <citation type="submission" date="2024-03" db="EMBL/GenBank/DDBJ databases">
        <title>WGS assembly of Saponaria officinalis var. Norfolk2.</title>
        <authorList>
            <person name="Jenkins J."/>
            <person name="Shu S."/>
            <person name="Grimwood J."/>
            <person name="Barry K."/>
            <person name="Goodstein D."/>
            <person name="Schmutz J."/>
            <person name="Leebens-Mack J."/>
            <person name="Osbourn A."/>
        </authorList>
    </citation>
    <scope>NUCLEOTIDE SEQUENCE [LARGE SCALE GENOMIC DNA]</scope>
    <source>
        <strain evidence="1">JIC</strain>
    </source>
</reference>
<dbReference type="EMBL" id="JBDFQZ010000001">
    <property type="protein sequence ID" value="KAK9757206.1"/>
    <property type="molecule type" value="Genomic_DNA"/>
</dbReference>
<protein>
    <submittedName>
        <fullName evidence="1">Uncharacterized protein</fullName>
    </submittedName>
</protein>
<evidence type="ECO:0000313" key="1">
    <source>
        <dbReference type="EMBL" id="KAK9757206.1"/>
    </source>
</evidence>
<dbReference type="Proteomes" id="UP001443914">
    <property type="component" value="Unassembled WGS sequence"/>
</dbReference>
<sequence>MVAILFNLVYYTINTITNVITKVIFSTTAYFFVVMFQAFKVPGEATKGILERVAEFIRWTLEYTFEVIIDVISTLIVTIIEKIKDGIVEIIVSGSSATGNIIDQTKSSLEGLIKDVSEIIQGFAEMIFTLVYDLWNNYFEAIDYVKENA</sequence>
<keyword evidence="2" id="KW-1185">Reference proteome</keyword>
<dbReference type="AlphaFoldDB" id="A0AAW1NA19"/>
<name>A0AAW1NA19_SAPOF</name>
<organism evidence="1 2">
    <name type="scientific">Saponaria officinalis</name>
    <name type="common">Common soapwort</name>
    <name type="synonym">Lychnis saponaria</name>
    <dbReference type="NCBI Taxonomy" id="3572"/>
    <lineage>
        <taxon>Eukaryota</taxon>
        <taxon>Viridiplantae</taxon>
        <taxon>Streptophyta</taxon>
        <taxon>Embryophyta</taxon>
        <taxon>Tracheophyta</taxon>
        <taxon>Spermatophyta</taxon>
        <taxon>Magnoliopsida</taxon>
        <taxon>eudicotyledons</taxon>
        <taxon>Gunneridae</taxon>
        <taxon>Pentapetalae</taxon>
        <taxon>Caryophyllales</taxon>
        <taxon>Caryophyllaceae</taxon>
        <taxon>Caryophylleae</taxon>
        <taxon>Saponaria</taxon>
    </lineage>
</organism>
<gene>
    <name evidence="1" type="ORF">RND81_01G148000</name>
</gene>
<comment type="caution">
    <text evidence="1">The sequence shown here is derived from an EMBL/GenBank/DDBJ whole genome shotgun (WGS) entry which is preliminary data.</text>
</comment>